<keyword evidence="2 4" id="KW-0521">NADP</keyword>
<keyword evidence="4 6" id="KW-0028">Amino-acid biosynthesis</keyword>
<evidence type="ECO:0000256" key="3">
    <source>
        <dbReference type="ARBA" id="ARBA00023002"/>
    </source>
</evidence>
<evidence type="ECO:0000313" key="9">
    <source>
        <dbReference type="EMBL" id="GGI04227.1"/>
    </source>
</evidence>
<comment type="subcellular location">
    <subcellularLocation>
        <location evidence="4">Cytoplasm</location>
    </subcellularLocation>
</comment>
<dbReference type="SUPFAM" id="SSF51735">
    <property type="entry name" value="NAD(P)-binding Rossmann-fold domains"/>
    <property type="match status" value="1"/>
</dbReference>
<dbReference type="PANTHER" id="PTHR11645:SF0">
    <property type="entry name" value="PYRROLINE-5-CARBOXYLATE REDUCTASE 3"/>
    <property type="match status" value="1"/>
</dbReference>
<organism evidence="9 10">
    <name type="scientific">Isoptericola cucumis</name>
    <dbReference type="NCBI Taxonomy" id="1776856"/>
    <lineage>
        <taxon>Bacteria</taxon>
        <taxon>Bacillati</taxon>
        <taxon>Actinomycetota</taxon>
        <taxon>Actinomycetes</taxon>
        <taxon>Micrococcales</taxon>
        <taxon>Promicromonosporaceae</taxon>
        <taxon>Isoptericola</taxon>
    </lineage>
</organism>
<reference evidence="10" key="1">
    <citation type="journal article" date="2019" name="Int. J. Syst. Evol. Microbiol.">
        <title>The Global Catalogue of Microorganisms (GCM) 10K type strain sequencing project: providing services to taxonomists for standard genome sequencing and annotation.</title>
        <authorList>
            <consortium name="The Broad Institute Genomics Platform"/>
            <consortium name="The Broad Institute Genome Sequencing Center for Infectious Disease"/>
            <person name="Wu L."/>
            <person name="Ma J."/>
        </authorList>
    </citation>
    <scope>NUCLEOTIDE SEQUENCE [LARGE SCALE GENOMIC DNA]</scope>
    <source>
        <strain evidence="10">CCM 8653</strain>
    </source>
</reference>
<dbReference type="NCBIfam" id="TIGR00112">
    <property type="entry name" value="proC"/>
    <property type="match status" value="1"/>
</dbReference>
<dbReference type="InterPro" id="IPR029036">
    <property type="entry name" value="P5CR_dimer"/>
</dbReference>
<evidence type="ECO:0000256" key="4">
    <source>
        <dbReference type="HAMAP-Rule" id="MF_01925"/>
    </source>
</evidence>
<dbReference type="InterPro" id="IPR000304">
    <property type="entry name" value="Pyrroline-COOH_reductase"/>
</dbReference>
<dbReference type="InterPro" id="IPR053790">
    <property type="entry name" value="P5CR-like_CS"/>
</dbReference>
<evidence type="ECO:0000256" key="1">
    <source>
        <dbReference type="ARBA" id="ARBA00005525"/>
    </source>
</evidence>
<keyword evidence="3 4" id="KW-0560">Oxidoreductase</keyword>
<keyword evidence="4" id="KW-0963">Cytoplasm</keyword>
<comment type="catalytic activity">
    <reaction evidence="4">
        <text>L-proline + NAD(+) = (S)-1-pyrroline-5-carboxylate + NADH + 2 H(+)</text>
        <dbReference type="Rhea" id="RHEA:14105"/>
        <dbReference type="ChEBI" id="CHEBI:15378"/>
        <dbReference type="ChEBI" id="CHEBI:17388"/>
        <dbReference type="ChEBI" id="CHEBI:57540"/>
        <dbReference type="ChEBI" id="CHEBI:57945"/>
        <dbReference type="ChEBI" id="CHEBI:60039"/>
        <dbReference type="EC" id="1.5.1.2"/>
    </reaction>
</comment>
<dbReference type="Pfam" id="PF03807">
    <property type="entry name" value="F420_oxidored"/>
    <property type="match status" value="1"/>
</dbReference>
<proteinExistence type="inferred from homology"/>
<comment type="pathway">
    <text evidence="4 6">Amino-acid biosynthesis; L-proline biosynthesis; L-proline from L-glutamate 5-semialdehyde: step 1/1.</text>
</comment>
<sequence>MAFLGTGNMGEAVLAGALAAGVQPGDVVATARRDERVAHLAERYGVRTTSDNVAAVAGAHVVVVGVKPKDVGAMLDRVATALAPGAVVVSVAAGLPLSFFEQRLPAGTPVVRAMPNTPALVGAGVTAVVGGAAASEDDVALVERVLSGSGHVFRVAEKDMDAFGALAGSGPAYVFYVVDAMAEAGVLLGLTRDVARRLAVETVLGSAKLLDETGEHPVLLREKVSSPGGTTVAALRKLDDGGVRAAFLDALAAARDRSRELASEHA</sequence>
<feature type="domain" description="Pyrroline-5-carboxylate reductase catalytic N-terminal" evidence="7">
    <location>
        <begin position="2"/>
        <end position="94"/>
    </location>
</feature>
<dbReference type="PIRSF" id="PIRSF000193">
    <property type="entry name" value="Pyrrol-5-carb_rd"/>
    <property type="match status" value="1"/>
</dbReference>
<dbReference type="EMBL" id="BMDG01000001">
    <property type="protein sequence ID" value="GGI04227.1"/>
    <property type="molecule type" value="Genomic_DNA"/>
</dbReference>
<evidence type="ECO:0000259" key="8">
    <source>
        <dbReference type="Pfam" id="PF14748"/>
    </source>
</evidence>
<dbReference type="Gene3D" id="1.10.3730.10">
    <property type="entry name" value="ProC C-terminal domain-like"/>
    <property type="match status" value="1"/>
</dbReference>
<protein>
    <recommendedName>
        <fullName evidence="4 5">Pyrroline-5-carboxylate reductase</fullName>
        <shortName evidence="4">P5C reductase</shortName>
        <shortName evidence="4">P5CR</shortName>
        <ecNumber evidence="4 5">1.5.1.2</ecNumber>
    </recommendedName>
    <alternativeName>
        <fullName evidence="4">PCA reductase</fullName>
    </alternativeName>
</protein>
<comment type="similarity">
    <text evidence="1 4 6">Belongs to the pyrroline-5-carboxylate reductase family.</text>
</comment>
<evidence type="ECO:0000256" key="6">
    <source>
        <dbReference type="RuleBase" id="RU003903"/>
    </source>
</evidence>
<dbReference type="InterPro" id="IPR008927">
    <property type="entry name" value="6-PGluconate_DH-like_C_sf"/>
</dbReference>
<dbReference type="InterPro" id="IPR036291">
    <property type="entry name" value="NAD(P)-bd_dom_sf"/>
</dbReference>
<dbReference type="Pfam" id="PF14748">
    <property type="entry name" value="P5CR_dimer"/>
    <property type="match status" value="1"/>
</dbReference>
<feature type="domain" description="Pyrroline-5-carboxylate reductase dimerisation" evidence="8">
    <location>
        <begin position="157"/>
        <end position="261"/>
    </location>
</feature>
<dbReference type="HAMAP" id="MF_01925">
    <property type="entry name" value="P5C_reductase"/>
    <property type="match status" value="1"/>
</dbReference>
<accession>A0ABQ2B1U3</accession>
<keyword evidence="4 6" id="KW-0641">Proline biosynthesis</keyword>
<dbReference type="InterPro" id="IPR028939">
    <property type="entry name" value="P5C_Rdtase_cat_N"/>
</dbReference>
<keyword evidence="10" id="KW-1185">Reference proteome</keyword>
<evidence type="ECO:0000313" key="10">
    <source>
        <dbReference type="Proteomes" id="UP000632535"/>
    </source>
</evidence>
<evidence type="ECO:0000259" key="7">
    <source>
        <dbReference type="Pfam" id="PF03807"/>
    </source>
</evidence>
<dbReference type="PROSITE" id="PS00521">
    <property type="entry name" value="P5CR"/>
    <property type="match status" value="1"/>
</dbReference>
<dbReference type="Gene3D" id="3.40.50.720">
    <property type="entry name" value="NAD(P)-binding Rossmann-like Domain"/>
    <property type="match status" value="1"/>
</dbReference>
<dbReference type="SUPFAM" id="SSF48179">
    <property type="entry name" value="6-phosphogluconate dehydrogenase C-terminal domain-like"/>
    <property type="match status" value="1"/>
</dbReference>
<evidence type="ECO:0000256" key="5">
    <source>
        <dbReference type="NCBIfam" id="TIGR00112"/>
    </source>
</evidence>
<dbReference type="EC" id="1.5.1.2" evidence="4 5"/>
<evidence type="ECO:0000256" key="2">
    <source>
        <dbReference type="ARBA" id="ARBA00022857"/>
    </source>
</evidence>
<dbReference type="RefSeq" id="WP_188521983.1">
    <property type="nucleotide sequence ID" value="NZ_BMDG01000001.1"/>
</dbReference>
<comment type="function">
    <text evidence="4">Catalyzes the reduction of 1-pyrroline-5-carboxylate (PCA) to L-proline.</text>
</comment>
<comment type="catalytic activity">
    <reaction evidence="4 6">
        <text>L-proline + NADP(+) = (S)-1-pyrroline-5-carboxylate + NADPH + 2 H(+)</text>
        <dbReference type="Rhea" id="RHEA:14109"/>
        <dbReference type="ChEBI" id="CHEBI:15378"/>
        <dbReference type="ChEBI" id="CHEBI:17388"/>
        <dbReference type="ChEBI" id="CHEBI:57783"/>
        <dbReference type="ChEBI" id="CHEBI:58349"/>
        <dbReference type="ChEBI" id="CHEBI:60039"/>
        <dbReference type="EC" id="1.5.1.2"/>
    </reaction>
</comment>
<comment type="caution">
    <text evidence="9">The sequence shown here is derived from an EMBL/GenBank/DDBJ whole genome shotgun (WGS) entry which is preliminary data.</text>
</comment>
<name>A0ABQ2B1U3_9MICO</name>
<dbReference type="PANTHER" id="PTHR11645">
    <property type="entry name" value="PYRROLINE-5-CARBOXYLATE REDUCTASE"/>
    <property type="match status" value="1"/>
</dbReference>
<gene>
    <name evidence="4 9" type="primary">proC</name>
    <name evidence="9" type="ORF">GCM10007368_00090</name>
</gene>
<dbReference type="Proteomes" id="UP000632535">
    <property type="component" value="Unassembled WGS sequence"/>
</dbReference>